<keyword evidence="5" id="KW-1015">Disulfide bond</keyword>
<dbReference type="Pfam" id="PF00386">
    <property type="entry name" value="C1q"/>
    <property type="match status" value="1"/>
</dbReference>
<dbReference type="InterPro" id="IPR008983">
    <property type="entry name" value="Tumour_necrosis_fac-like_dom"/>
</dbReference>
<feature type="compositionally biased region" description="Pro residues" evidence="11">
    <location>
        <begin position="100"/>
        <end position="118"/>
    </location>
</feature>
<feature type="region of interest" description="Disordered" evidence="11">
    <location>
        <begin position="78"/>
        <end position="118"/>
    </location>
</feature>
<dbReference type="InterPro" id="IPR052136">
    <property type="entry name" value="Adipolin/Erythroferrone-rel"/>
</dbReference>
<dbReference type="Proteomes" id="UP000261560">
    <property type="component" value="Unplaced"/>
</dbReference>
<evidence type="ECO:0000256" key="2">
    <source>
        <dbReference type="ARBA" id="ARBA00022525"/>
    </source>
</evidence>
<comment type="subcellular location">
    <subcellularLocation>
        <location evidence="1">Secreted</location>
    </subcellularLocation>
</comment>
<evidence type="ECO:0000256" key="5">
    <source>
        <dbReference type="ARBA" id="ARBA00023157"/>
    </source>
</evidence>
<keyword evidence="6" id="KW-0325">Glycoprotein</keyword>
<protein>
    <recommendedName>
        <fullName evidence="8">Adipolin</fullName>
    </recommendedName>
    <alternativeName>
        <fullName evidence="9">Adipose-derived insulin-sensitizing factor</fullName>
    </alternativeName>
    <alternativeName>
        <fullName evidence="10">Complement C1q tumor necrosis factor-related protein 12</fullName>
    </alternativeName>
</protein>
<organism evidence="14 15">
    <name type="scientific">Oryzias melastigma</name>
    <name type="common">Marine medaka</name>
    <dbReference type="NCBI Taxonomy" id="30732"/>
    <lineage>
        <taxon>Eukaryota</taxon>
        <taxon>Metazoa</taxon>
        <taxon>Chordata</taxon>
        <taxon>Craniata</taxon>
        <taxon>Vertebrata</taxon>
        <taxon>Euteleostomi</taxon>
        <taxon>Actinopterygii</taxon>
        <taxon>Neopterygii</taxon>
        <taxon>Teleostei</taxon>
        <taxon>Neoteleostei</taxon>
        <taxon>Acanthomorphata</taxon>
        <taxon>Ovalentaria</taxon>
        <taxon>Atherinomorphae</taxon>
        <taxon>Beloniformes</taxon>
        <taxon>Adrianichthyidae</taxon>
        <taxon>Oryziinae</taxon>
        <taxon>Oryzias</taxon>
    </lineage>
</organism>
<dbReference type="OrthoDB" id="6360045at2759"/>
<dbReference type="Gene3D" id="2.60.120.40">
    <property type="match status" value="1"/>
</dbReference>
<feature type="signal peptide" evidence="12">
    <location>
        <begin position="1"/>
        <end position="35"/>
    </location>
</feature>
<feature type="compositionally biased region" description="Acidic residues" evidence="11">
    <location>
        <begin position="42"/>
        <end position="52"/>
    </location>
</feature>
<evidence type="ECO:0000256" key="6">
    <source>
        <dbReference type="ARBA" id="ARBA00023180"/>
    </source>
</evidence>
<dbReference type="RefSeq" id="XP_024124651.1">
    <property type="nucleotide sequence ID" value="XM_024268883.2"/>
</dbReference>
<dbReference type="InterPro" id="IPR001073">
    <property type="entry name" value="C1q_dom"/>
</dbReference>
<feature type="region of interest" description="Disordered" evidence="11">
    <location>
        <begin position="35"/>
        <end position="66"/>
    </location>
</feature>
<evidence type="ECO:0000256" key="11">
    <source>
        <dbReference type="SAM" id="MobiDB-lite"/>
    </source>
</evidence>
<evidence type="ECO:0000256" key="4">
    <source>
        <dbReference type="ARBA" id="ARBA00022729"/>
    </source>
</evidence>
<evidence type="ECO:0000313" key="15">
    <source>
        <dbReference type="Proteomes" id="UP000261560"/>
    </source>
</evidence>
<dbReference type="GO" id="GO:0005179">
    <property type="term" value="F:hormone activity"/>
    <property type="evidence" value="ECO:0007669"/>
    <property type="project" value="UniProtKB-KW"/>
</dbReference>
<dbReference type="OMA" id="MGQWASV"/>
<evidence type="ECO:0000313" key="14">
    <source>
        <dbReference type="Ensembl" id="ENSOMEP00000001278.1"/>
    </source>
</evidence>
<evidence type="ECO:0000256" key="7">
    <source>
        <dbReference type="ARBA" id="ARBA00038198"/>
    </source>
</evidence>
<keyword evidence="2" id="KW-0964">Secreted</keyword>
<evidence type="ECO:0000259" key="13">
    <source>
        <dbReference type="PROSITE" id="PS50871"/>
    </source>
</evidence>
<dbReference type="PANTHER" id="PTHR24019:SF13">
    <property type="entry name" value="ERYTHROFERRONE"/>
    <property type="match status" value="1"/>
</dbReference>
<evidence type="ECO:0000256" key="12">
    <source>
        <dbReference type="SAM" id="SignalP"/>
    </source>
</evidence>
<proteinExistence type="inferred from homology"/>
<evidence type="ECO:0000256" key="1">
    <source>
        <dbReference type="ARBA" id="ARBA00004613"/>
    </source>
</evidence>
<feature type="domain" description="C1q" evidence="13">
    <location>
        <begin position="147"/>
        <end position="300"/>
    </location>
</feature>
<keyword evidence="3" id="KW-0372">Hormone</keyword>
<accession>A0A3B3B8B9</accession>
<reference evidence="14" key="1">
    <citation type="submission" date="2025-08" db="UniProtKB">
        <authorList>
            <consortium name="Ensembl"/>
        </authorList>
    </citation>
    <scope>IDENTIFICATION</scope>
</reference>
<name>A0A3B3B8B9_ORYME</name>
<evidence type="ECO:0000256" key="8">
    <source>
        <dbReference type="ARBA" id="ARBA00070752"/>
    </source>
</evidence>
<dbReference type="SUPFAM" id="SSF49842">
    <property type="entry name" value="TNF-like"/>
    <property type="match status" value="1"/>
</dbReference>
<dbReference type="KEGG" id="oml:112144369"/>
<keyword evidence="4 12" id="KW-0732">Signal</keyword>
<dbReference type="FunFam" id="2.60.120.40:FF:000012">
    <property type="entry name" value="Adipolin isoform X1"/>
    <property type="match status" value="1"/>
</dbReference>
<evidence type="ECO:0000256" key="3">
    <source>
        <dbReference type="ARBA" id="ARBA00022702"/>
    </source>
</evidence>
<evidence type="ECO:0000256" key="10">
    <source>
        <dbReference type="ARBA" id="ARBA00082819"/>
    </source>
</evidence>
<keyword evidence="15" id="KW-1185">Reference proteome</keyword>
<dbReference type="AlphaFoldDB" id="A0A3B3B8B9"/>
<dbReference type="GO" id="GO:0005615">
    <property type="term" value="C:extracellular space"/>
    <property type="evidence" value="ECO:0007669"/>
    <property type="project" value="TreeGrafter"/>
</dbReference>
<dbReference type="GeneTree" id="ENSGT00940000160300"/>
<dbReference type="Ensembl" id="ENSOMET00000014446.1">
    <property type="protein sequence ID" value="ENSOMEP00000001278.1"/>
    <property type="gene ID" value="ENSOMEG00000002171.1"/>
</dbReference>
<reference evidence="14" key="2">
    <citation type="submission" date="2025-09" db="UniProtKB">
        <authorList>
            <consortium name="Ensembl"/>
        </authorList>
    </citation>
    <scope>IDENTIFICATION</scope>
</reference>
<sequence>MSTRSPPGKRGGVSGLLKLPLLLGLMMSMKMVVEAQTRSEENQELMEEDDPFSAEMLETSSSEVSRLSPLNSWLLFRKNSNKGENRRTKGPKRTSKHGLPGPPGPPGPQGPPGLPAPLLPQQQELIQELQLKLRDMLGGECLQCDRPPRVSTSFSSRLLQPLTVPRRSLQELQPFSRPSNSEQNLQRGPSFDSSTGRYTAPVSGFYQLTASILIESGDRLQVRLRDSVRAAICIESLCKSNLSVESVTAVAAAGGTFSVLLTGTLYLQAGEYVSVFVDNGTGSAMNVLQDSLFSGILLGV</sequence>
<feature type="chain" id="PRO_5017466657" description="Adipolin" evidence="12">
    <location>
        <begin position="36"/>
        <end position="300"/>
    </location>
</feature>
<comment type="similarity">
    <text evidence="7">Belongs to the adipolin/erythroferrone family.</text>
</comment>
<feature type="region of interest" description="Disordered" evidence="11">
    <location>
        <begin position="174"/>
        <end position="196"/>
    </location>
</feature>
<dbReference type="PANTHER" id="PTHR24019">
    <property type="entry name" value="ADIPOLIN"/>
    <property type="match status" value="1"/>
</dbReference>
<dbReference type="PROSITE" id="PS50871">
    <property type="entry name" value="C1Q"/>
    <property type="match status" value="1"/>
</dbReference>
<dbReference type="GeneID" id="112144369"/>
<evidence type="ECO:0000256" key="9">
    <source>
        <dbReference type="ARBA" id="ARBA00081134"/>
    </source>
</evidence>
<dbReference type="PaxDb" id="30732-ENSOMEP00000001278"/>
<dbReference type="STRING" id="30732.ENSOMEP00000001278"/>